<dbReference type="KEGG" id="rba:RB1082"/>
<organism evidence="2 3">
    <name type="scientific">Rhodopirellula baltica (strain DSM 10527 / NCIMB 13988 / SH1)</name>
    <dbReference type="NCBI Taxonomy" id="243090"/>
    <lineage>
        <taxon>Bacteria</taxon>
        <taxon>Pseudomonadati</taxon>
        <taxon>Planctomycetota</taxon>
        <taxon>Planctomycetia</taxon>
        <taxon>Pirellulales</taxon>
        <taxon>Pirellulaceae</taxon>
        <taxon>Rhodopirellula</taxon>
    </lineage>
</organism>
<reference evidence="2 3" key="1">
    <citation type="journal article" date="2003" name="Proc. Natl. Acad. Sci. U.S.A.">
        <title>Complete genome sequence of the marine planctomycete Pirellula sp. strain 1.</title>
        <authorList>
            <person name="Gloeckner F.O."/>
            <person name="Kube M."/>
            <person name="Bauer M."/>
            <person name="Teeling H."/>
            <person name="Lombardot T."/>
            <person name="Ludwig W."/>
            <person name="Gade D."/>
            <person name="Beck A."/>
            <person name="Borzym K."/>
            <person name="Heitmann K."/>
            <person name="Rabus R."/>
            <person name="Schlesner H."/>
            <person name="Amann R."/>
            <person name="Reinhardt R."/>
        </authorList>
    </citation>
    <scope>NUCLEOTIDE SEQUENCE [LARGE SCALE GENOMIC DNA]</scope>
    <source>
        <strain evidence="3">DSM 10527 / NCIMB 13988 / SH1</strain>
    </source>
</reference>
<dbReference type="PATRIC" id="fig|243090.15.peg.502"/>
<dbReference type="EMBL" id="BX294134">
    <property type="protein sequence ID" value="CAD71896.1"/>
    <property type="molecule type" value="Genomic_DNA"/>
</dbReference>
<name>Q7UXV5_RHOBA</name>
<feature type="region of interest" description="Disordered" evidence="1">
    <location>
        <begin position="300"/>
        <end position="322"/>
    </location>
</feature>
<feature type="region of interest" description="Disordered" evidence="1">
    <location>
        <begin position="1"/>
        <end position="40"/>
    </location>
</feature>
<dbReference type="eggNOG" id="ENOG5031EBW">
    <property type="taxonomic scope" value="Bacteria"/>
</dbReference>
<evidence type="ECO:0000256" key="1">
    <source>
        <dbReference type="SAM" id="MobiDB-lite"/>
    </source>
</evidence>
<sequence>MHLGSMTLTKPPSKSNSSKKKASVAESATTDGFTSVTPMPDAATWQSLRKKIEARRQRNPATKLFGDDALDGQVYLWGLASLLHGPVDPLSQQLATLATADSIQIPLTDTDLIPAAEMFLEASRDGRSDLAGDVGCVLWASSLPALTSILPLELWWNLLAELQRRVASTLAQDESDSPHHLLLAGELGLTLAYRLADIPSCVARAKPSASAIQAYLDHEDTIDEALRTPDALRATMASIIRCEELMRVVTKRKFKKSHQATAEELAAWIAATSRVDGSQVLTQTTSRDVALDHVGLVSRASKATKKKKKSTSKATKPANPIAPAGLMGRAMKYDTDSLLPAFSASLGQSQSGGRLAWEISLPESMWHSDVAGMVAMLPEWDVRRGRTFIDYSDKVMQIEIMGGRRTLFRGPLQTSIELDGVCQDPKGDWQATCEYTDDDIHYLELEQSFTGGVVLQRQFMVIRDDRCVMISDTVLPAQFEPNQDAASAHSEANSSQPTDSASPFGSLADVRIRCITRYPVSDAVSAMPDEQTREVYLHDNKRRAMMLPLPAAEWRIGPTDCTAEPSTPGNESHSVIVTTEGTGAVYSPVWIDFQSRRFHRKRTWRTLTVADDLQLIPRNIATGFRIQIGSEQWMLYRSLVGRRPRSVLGKHLVADFFAGRFHPGDGGVEELVTVDDAPPN</sequence>
<gene>
    <name evidence="2" type="ordered locus">RB1082</name>
</gene>
<proteinExistence type="predicted"/>
<dbReference type="InParanoid" id="Q7UXV5"/>
<evidence type="ECO:0000313" key="3">
    <source>
        <dbReference type="Proteomes" id="UP000001025"/>
    </source>
</evidence>
<dbReference type="HOGENOM" id="CLU_450320_0_0_0"/>
<dbReference type="Proteomes" id="UP000001025">
    <property type="component" value="Chromosome"/>
</dbReference>
<evidence type="ECO:0000313" key="2">
    <source>
        <dbReference type="EMBL" id="CAD71896.1"/>
    </source>
</evidence>
<dbReference type="EnsemblBacteria" id="CAD71896">
    <property type="protein sequence ID" value="CAD71896"/>
    <property type="gene ID" value="RB1082"/>
</dbReference>
<feature type="compositionally biased region" description="Polar residues" evidence="1">
    <location>
        <begin position="26"/>
        <end position="37"/>
    </location>
</feature>
<protein>
    <submittedName>
        <fullName evidence="2">Uncharacterized protein</fullName>
    </submittedName>
</protein>
<feature type="compositionally biased region" description="Basic residues" evidence="1">
    <location>
        <begin position="302"/>
        <end position="311"/>
    </location>
</feature>
<feature type="region of interest" description="Disordered" evidence="1">
    <location>
        <begin position="482"/>
        <end position="504"/>
    </location>
</feature>
<dbReference type="OrthoDB" id="277106at2"/>
<accession>Q7UXV5</accession>
<dbReference type="AlphaFoldDB" id="Q7UXV5"/>
<feature type="compositionally biased region" description="Polar residues" evidence="1">
    <location>
        <begin position="482"/>
        <end position="503"/>
    </location>
</feature>
<keyword evidence="3" id="KW-1185">Reference proteome</keyword>